<comment type="subunit">
    <text evidence="8">Composed of two chains; the small (or glutamine) chain promotes the hydrolysis of glutamine to ammonia, which is used by the large (or ammonia) chain to synthesize carbamoyl phosphate. Tetramer of heterodimers (alpha,beta)4.</text>
</comment>
<dbReference type="EMBL" id="CDMK01000002">
    <property type="protein sequence ID" value="CRI34547.1"/>
    <property type="molecule type" value="Genomic_DNA"/>
</dbReference>
<dbReference type="Gene3D" id="3.40.50.880">
    <property type="match status" value="1"/>
</dbReference>
<evidence type="ECO:0000256" key="8">
    <source>
        <dbReference type="HAMAP-Rule" id="MF_01209"/>
    </source>
</evidence>
<dbReference type="EC" id="6.3.5.5" evidence="8"/>
<dbReference type="Pfam" id="PF00117">
    <property type="entry name" value="GATase"/>
    <property type="match status" value="1"/>
</dbReference>
<dbReference type="GO" id="GO:0006526">
    <property type="term" value="P:L-arginine biosynthetic process"/>
    <property type="evidence" value="ECO:0007669"/>
    <property type="project" value="UniProtKB-UniRule"/>
</dbReference>
<keyword evidence="8" id="KW-0665">Pyrimidine biosynthesis</keyword>
<keyword evidence="4 8" id="KW-0547">Nucleotide-binding</keyword>
<dbReference type="GO" id="GO:0005524">
    <property type="term" value="F:ATP binding"/>
    <property type="evidence" value="ECO:0007669"/>
    <property type="project" value="UniProtKB-UniRule"/>
</dbReference>
<feature type="binding site" evidence="8">
    <location>
        <position position="244"/>
    </location>
    <ligand>
        <name>L-glutamine</name>
        <dbReference type="ChEBI" id="CHEBI:58359"/>
    </ligand>
</feature>
<evidence type="ECO:0000256" key="1">
    <source>
        <dbReference type="ARBA" id="ARBA00005077"/>
    </source>
</evidence>
<dbReference type="InterPro" id="IPR029062">
    <property type="entry name" value="Class_I_gatase-like"/>
</dbReference>
<name>A0A0K2XP91_HELHE</name>
<dbReference type="NCBIfam" id="TIGR01368">
    <property type="entry name" value="CPSaseIIsmall"/>
    <property type="match status" value="1"/>
</dbReference>
<dbReference type="GO" id="GO:0006207">
    <property type="term" value="P:'de novo' pyrimidine nucleobase biosynthetic process"/>
    <property type="evidence" value="ECO:0007669"/>
    <property type="project" value="InterPro"/>
</dbReference>
<dbReference type="PRINTS" id="PR00096">
    <property type="entry name" value="GATASE"/>
</dbReference>
<dbReference type="UniPathway" id="UPA00068">
    <property type="reaction ID" value="UER00171"/>
</dbReference>
<dbReference type="STRING" id="1216962.BN341_11160"/>
<evidence type="ECO:0000256" key="6">
    <source>
        <dbReference type="ARBA" id="ARBA00022962"/>
    </source>
</evidence>
<feature type="binding site" evidence="8">
    <location>
        <position position="271"/>
    </location>
    <ligand>
        <name>L-glutamine</name>
        <dbReference type="ChEBI" id="CHEBI:58359"/>
    </ligand>
</feature>
<dbReference type="UniPathway" id="UPA00070">
    <property type="reaction ID" value="UER00115"/>
</dbReference>
<dbReference type="InterPro" id="IPR002474">
    <property type="entry name" value="CarbamoylP_synth_ssu_N"/>
</dbReference>
<proteinExistence type="inferred from homology"/>
<dbReference type="PROSITE" id="PS51273">
    <property type="entry name" value="GATASE_TYPE_1"/>
    <property type="match status" value="1"/>
</dbReference>
<dbReference type="PANTHER" id="PTHR43418:SF7">
    <property type="entry name" value="CARBAMOYL-PHOSPHATE SYNTHASE SMALL CHAIN"/>
    <property type="match status" value="1"/>
</dbReference>
<evidence type="ECO:0000256" key="4">
    <source>
        <dbReference type="ARBA" id="ARBA00022741"/>
    </source>
</evidence>
<sequence length="380" mass="41566">MSGTLSKATLYFENGLFLEAMSFGARGVVAGEAVFNTAMSGYEEIISDPSYRGQFIVFSTPEVGVVGANEQDRESPNSFCAGILVRHTPSLHSNFRARQSLSTFLQQHGVLGVSGLDTRALVGMLRDEGAMGLIISTDGLDKQELKKLLQASKSIAEQYLIPPLSRKEAHTRGTFDFNILDYQTPPLTSAIGVLDLGVKTNILNNLAQVGLKSVCFAHDTKAQTLIEAYKRGEIVGVLLSNGPGDPLHLKGVIREISLLIEEQIPILGICLGHQLLSIAHGYSTYKLKFGHHGSNHPVLNLQTGRIEVSAQNHNYCVPESIAKIATITHKNLFDHTIEGVRYKNAPIISIQHHPEASPGPHDGLYVFEEFKKVVQHERIQ</sequence>
<dbReference type="GeneID" id="76197085"/>
<comment type="caution">
    <text evidence="8">Lacks conserved residue(s) required for the propagation of feature annotation.</text>
</comment>
<comment type="similarity">
    <text evidence="2 8">Belongs to the CarA family.</text>
</comment>
<feature type="binding site" evidence="8">
    <location>
        <position position="312"/>
    </location>
    <ligand>
        <name>L-glutamine</name>
        <dbReference type="ChEBI" id="CHEBI:58359"/>
    </ligand>
</feature>
<comment type="pathway">
    <text evidence="8">Pyrimidine metabolism; UMP biosynthesis via de novo pathway; (S)-dihydroorotate from bicarbonate: step 1/3.</text>
</comment>
<feature type="active site" evidence="8">
    <location>
        <position position="353"/>
    </location>
</feature>
<gene>
    <name evidence="8" type="primary">carA</name>
    <name evidence="9" type="ORF">HHE01_03480</name>
</gene>
<comment type="catalytic activity">
    <reaction evidence="8">
        <text>L-glutamine + H2O = L-glutamate + NH4(+)</text>
        <dbReference type="Rhea" id="RHEA:15889"/>
        <dbReference type="ChEBI" id="CHEBI:15377"/>
        <dbReference type="ChEBI" id="CHEBI:28938"/>
        <dbReference type="ChEBI" id="CHEBI:29985"/>
        <dbReference type="ChEBI" id="CHEBI:58359"/>
    </reaction>
</comment>
<dbReference type="SUPFAM" id="SSF52021">
    <property type="entry name" value="Carbamoyl phosphate synthetase, small subunit N-terminal domain"/>
    <property type="match status" value="1"/>
</dbReference>
<dbReference type="InterPro" id="IPR035686">
    <property type="entry name" value="CPSase_GATase1"/>
</dbReference>
<dbReference type="NCBIfam" id="NF009475">
    <property type="entry name" value="PRK12838.1"/>
    <property type="match status" value="1"/>
</dbReference>
<feature type="binding site" evidence="8">
    <location>
        <position position="274"/>
    </location>
    <ligand>
        <name>L-glutamine</name>
        <dbReference type="ChEBI" id="CHEBI:58359"/>
    </ligand>
</feature>
<dbReference type="PRINTS" id="PR00099">
    <property type="entry name" value="CPSGATASE"/>
</dbReference>
<accession>A0A0K2XP91</accession>
<keyword evidence="8" id="KW-0055">Arginine biosynthesis</keyword>
<dbReference type="RefSeq" id="WP_053825601.1">
    <property type="nucleotide sequence ID" value="NZ_AP026684.1"/>
</dbReference>
<feature type="active site" evidence="8">
    <location>
        <position position="355"/>
    </location>
</feature>
<comment type="catalytic activity">
    <reaction evidence="7 8">
        <text>hydrogencarbonate + L-glutamine + 2 ATP + H2O = carbamoyl phosphate + L-glutamate + 2 ADP + phosphate + 2 H(+)</text>
        <dbReference type="Rhea" id="RHEA:18633"/>
        <dbReference type="ChEBI" id="CHEBI:15377"/>
        <dbReference type="ChEBI" id="CHEBI:15378"/>
        <dbReference type="ChEBI" id="CHEBI:17544"/>
        <dbReference type="ChEBI" id="CHEBI:29985"/>
        <dbReference type="ChEBI" id="CHEBI:30616"/>
        <dbReference type="ChEBI" id="CHEBI:43474"/>
        <dbReference type="ChEBI" id="CHEBI:58228"/>
        <dbReference type="ChEBI" id="CHEBI:58359"/>
        <dbReference type="ChEBI" id="CHEBI:456216"/>
        <dbReference type="EC" id="6.3.5.5"/>
    </reaction>
</comment>
<evidence type="ECO:0000256" key="5">
    <source>
        <dbReference type="ARBA" id="ARBA00022840"/>
    </source>
</evidence>
<keyword evidence="8" id="KW-0028">Amino-acid biosynthesis</keyword>
<dbReference type="InterPro" id="IPR036480">
    <property type="entry name" value="CarbP_synth_ssu_N_sf"/>
</dbReference>
<feature type="binding site" evidence="8">
    <location>
        <position position="315"/>
    </location>
    <ligand>
        <name>L-glutamine</name>
        <dbReference type="ChEBI" id="CHEBI:58359"/>
    </ligand>
</feature>
<keyword evidence="3 8" id="KW-0436">Ligase</keyword>
<dbReference type="PANTHER" id="PTHR43418">
    <property type="entry name" value="MULTIFUNCTIONAL TRYPTOPHAN BIOSYNTHESIS PROTEIN-RELATED"/>
    <property type="match status" value="1"/>
</dbReference>
<comment type="function">
    <text evidence="8">Small subunit of the glutamine-dependent carbamoyl phosphate synthetase (CPSase). CPSase catalyzes the formation of carbamoyl phosphate from the ammonia moiety of glutamine, carbonate, and phosphate donated by ATP, constituting the first step of 2 biosynthetic pathways, one leading to arginine and/or urea and the other to pyrimidine nucleotides. The small subunit (glutamine amidotransferase) binds and cleaves glutamine to supply the large subunit with the substrate ammonia.</text>
</comment>
<evidence type="ECO:0000313" key="10">
    <source>
        <dbReference type="Proteomes" id="UP000046090"/>
    </source>
</evidence>
<dbReference type="SUPFAM" id="SSF52317">
    <property type="entry name" value="Class I glutamine amidotransferase-like"/>
    <property type="match status" value="1"/>
</dbReference>
<protein>
    <recommendedName>
        <fullName evidence="8">Carbamoyl phosphate synthase small chain</fullName>
        <ecNumber evidence="8">6.3.5.5</ecNumber>
    </recommendedName>
    <alternativeName>
        <fullName evidence="8">Carbamoyl phosphate synthetase glutamine chain</fullName>
    </alternativeName>
</protein>
<dbReference type="InterPro" id="IPR017926">
    <property type="entry name" value="GATASE"/>
</dbReference>
<feature type="binding site" evidence="8">
    <location>
        <position position="242"/>
    </location>
    <ligand>
        <name>L-glutamine</name>
        <dbReference type="ChEBI" id="CHEBI:58359"/>
    </ligand>
</feature>
<dbReference type="AlphaFoldDB" id="A0A0K2XP91"/>
<organism evidence="9 10">
    <name type="scientific">Helicobacter heilmannii</name>
    <dbReference type="NCBI Taxonomy" id="35817"/>
    <lineage>
        <taxon>Bacteria</taxon>
        <taxon>Pseudomonadati</taxon>
        <taxon>Campylobacterota</taxon>
        <taxon>Epsilonproteobacteria</taxon>
        <taxon>Campylobacterales</taxon>
        <taxon>Helicobacteraceae</taxon>
        <taxon>Helicobacter</taxon>
    </lineage>
</organism>
<evidence type="ECO:0000256" key="2">
    <source>
        <dbReference type="ARBA" id="ARBA00007800"/>
    </source>
</evidence>
<dbReference type="Proteomes" id="UP000046090">
    <property type="component" value="Unassembled WGS sequence"/>
</dbReference>
<feature type="binding site" evidence="8">
    <location>
        <position position="50"/>
    </location>
    <ligand>
        <name>L-glutamine</name>
        <dbReference type="ChEBI" id="CHEBI:58359"/>
    </ligand>
</feature>
<dbReference type="Gene3D" id="3.50.30.20">
    <property type="entry name" value="Carbamoyl-phosphate synthase small subunit, N-terminal domain"/>
    <property type="match status" value="1"/>
</dbReference>
<dbReference type="GO" id="GO:0006541">
    <property type="term" value="P:glutamine metabolic process"/>
    <property type="evidence" value="ECO:0007669"/>
    <property type="project" value="InterPro"/>
</dbReference>
<dbReference type="OrthoDB" id="9804328at2"/>
<dbReference type="HAMAP" id="MF_01209">
    <property type="entry name" value="CPSase_S_chain"/>
    <property type="match status" value="1"/>
</dbReference>
<dbReference type="GO" id="GO:0004088">
    <property type="term" value="F:carbamoyl-phosphate synthase (glutamine-hydrolyzing) activity"/>
    <property type="evidence" value="ECO:0007669"/>
    <property type="project" value="UniProtKB-UniRule"/>
</dbReference>
<dbReference type="Pfam" id="PF00988">
    <property type="entry name" value="CPSase_sm_chain"/>
    <property type="match status" value="1"/>
</dbReference>
<evidence type="ECO:0000313" key="9">
    <source>
        <dbReference type="EMBL" id="CRI34547.1"/>
    </source>
</evidence>
<dbReference type="PRINTS" id="PR00097">
    <property type="entry name" value="ANTSNTHASEII"/>
</dbReference>
<reference evidence="10" key="1">
    <citation type="submission" date="2014-12" db="EMBL/GenBank/DDBJ databases">
        <authorList>
            <person name="Smet A."/>
        </authorList>
    </citation>
    <scope>NUCLEOTIDE SEQUENCE [LARGE SCALE GENOMIC DNA]</scope>
</reference>
<feature type="active site" description="Nucleophile" evidence="8">
    <location>
        <position position="270"/>
    </location>
</feature>
<dbReference type="CDD" id="cd01744">
    <property type="entry name" value="GATase1_CPSase"/>
    <property type="match status" value="1"/>
</dbReference>
<dbReference type="InterPro" id="IPR006274">
    <property type="entry name" value="CarbamoylP_synth_ssu"/>
</dbReference>
<dbReference type="SMART" id="SM01097">
    <property type="entry name" value="CPSase_sm_chain"/>
    <property type="match status" value="1"/>
</dbReference>
<feature type="region of interest" description="CPSase" evidence="8">
    <location>
        <begin position="1"/>
        <end position="182"/>
    </location>
</feature>
<evidence type="ECO:0000256" key="7">
    <source>
        <dbReference type="ARBA" id="ARBA00048816"/>
    </source>
</evidence>
<keyword evidence="6 8" id="KW-0315">Glutamine amidotransferase</keyword>
<evidence type="ECO:0000256" key="3">
    <source>
        <dbReference type="ARBA" id="ARBA00022598"/>
    </source>
</evidence>
<keyword evidence="5 8" id="KW-0067">ATP-binding</keyword>
<dbReference type="GO" id="GO:0044205">
    <property type="term" value="P:'de novo' UMP biosynthetic process"/>
    <property type="evidence" value="ECO:0007669"/>
    <property type="project" value="UniProtKB-UniRule"/>
</dbReference>
<keyword evidence="10" id="KW-1185">Reference proteome</keyword>
<comment type="pathway">
    <text evidence="1 8">Amino-acid biosynthesis; L-arginine biosynthesis; carbamoyl phosphate from bicarbonate: step 1/1.</text>
</comment>
<dbReference type="InterPro" id="IPR050472">
    <property type="entry name" value="Anth_synth/Amidotransfase"/>
</dbReference>